<accession>A0AAV1VNB0</accession>
<proteinExistence type="predicted"/>
<dbReference type="Pfam" id="PF07727">
    <property type="entry name" value="RVT_2"/>
    <property type="match status" value="1"/>
</dbReference>
<feature type="domain" description="Reverse transcriptase Ty1/copia-type" evidence="1">
    <location>
        <begin position="1"/>
        <end position="123"/>
    </location>
</feature>
<protein>
    <recommendedName>
        <fullName evidence="1">Reverse transcriptase Ty1/copia-type domain-containing protein</fullName>
    </recommendedName>
</protein>
<evidence type="ECO:0000313" key="2">
    <source>
        <dbReference type="EMBL" id="CAK7947791.1"/>
    </source>
</evidence>
<evidence type="ECO:0000313" key="3">
    <source>
        <dbReference type="Proteomes" id="UP001162060"/>
    </source>
</evidence>
<dbReference type="InterPro" id="IPR013103">
    <property type="entry name" value="RVT_2"/>
</dbReference>
<dbReference type="Proteomes" id="UP001162060">
    <property type="component" value="Unassembled WGS sequence"/>
</dbReference>
<organism evidence="2 3">
    <name type="scientific">Peronospora matthiolae</name>
    <dbReference type="NCBI Taxonomy" id="2874970"/>
    <lineage>
        <taxon>Eukaryota</taxon>
        <taxon>Sar</taxon>
        <taxon>Stramenopiles</taxon>
        <taxon>Oomycota</taxon>
        <taxon>Peronosporomycetes</taxon>
        <taxon>Peronosporales</taxon>
        <taxon>Peronosporaceae</taxon>
        <taxon>Peronospora</taxon>
    </lineage>
</organism>
<dbReference type="AlphaFoldDB" id="A0AAV1VNB0"/>
<sequence length="197" mass="22328">MYGLKQAARSWIQLLHARLQNAGFSQCVQDMCSHWKIDDSQLVVVGVYVGDLLATRTSTAAVYRFFTQLESPFIKELSIVSRFLKMRVAIDGNGSCVLDRSEAIGELWRWHGLNRANSTRAPIRADCYEVHPEDSALLGASGEDGGPSIRTFQFLVGSLLWVERCMWLEITFAVRRATHQTHQPRLHNLKLAKRIAR</sequence>
<name>A0AAV1VNB0_9STRA</name>
<evidence type="ECO:0000259" key="1">
    <source>
        <dbReference type="Pfam" id="PF07727"/>
    </source>
</evidence>
<dbReference type="EMBL" id="CAKLBY020000387">
    <property type="protein sequence ID" value="CAK7947791.1"/>
    <property type="molecule type" value="Genomic_DNA"/>
</dbReference>
<comment type="caution">
    <text evidence="2">The sequence shown here is derived from an EMBL/GenBank/DDBJ whole genome shotgun (WGS) entry which is preliminary data.</text>
</comment>
<gene>
    <name evidence="2" type="ORF">PM001_LOCUS32941</name>
</gene>
<reference evidence="2" key="1">
    <citation type="submission" date="2024-01" db="EMBL/GenBank/DDBJ databases">
        <authorList>
            <person name="Webb A."/>
        </authorList>
    </citation>
    <scope>NUCLEOTIDE SEQUENCE</scope>
    <source>
        <strain evidence="2">Pm1</strain>
    </source>
</reference>